<organism evidence="9 10">
    <name type="scientific">Bogoriella caseilytica</name>
    <dbReference type="NCBI Taxonomy" id="56055"/>
    <lineage>
        <taxon>Bacteria</taxon>
        <taxon>Bacillati</taxon>
        <taxon>Actinomycetota</taxon>
        <taxon>Actinomycetes</taxon>
        <taxon>Micrococcales</taxon>
        <taxon>Bogoriellaceae</taxon>
        <taxon>Bogoriella</taxon>
    </lineage>
</organism>
<dbReference type="Pfam" id="PF00496">
    <property type="entry name" value="SBP_bac_5"/>
    <property type="match status" value="1"/>
</dbReference>
<dbReference type="GO" id="GO:0015833">
    <property type="term" value="P:peptide transport"/>
    <property type="evidence" value="ECO:0007669"/>
    <property type="project" value="TreeGrafter"/>
</dbReference>
<keyword evidence="6" id="KW-1133">Transmembrane helix</keyword>
<dbReference type="AlphaFoldDB" id="A0A3N2BD80"/>
<sequence>MTPHKLLPRAAAAAGALLLGATLSVPAWADADEAETDTDEGVESADEVDSDDPNTLVVGTSQSIETWNPFQQTYVIEHQFRQITYEPLVRLSAEDYTPEPGLAEDWEASEDGLTWTFELREDAYWHDGEQFTAEDVVYTYHIMREDPDISARNAPTNELIADVRAEDDFTVVFELNFPDIGIEASDQVIVPKHIWEEHEGAWGEYDNDDFPIVGIGPFQASEFSVDSYIRYTANEDYFRGAPGFDELVFQYYTEPDTSIAALEAGEVDLIGGLNEQQIRRLEGIEHVTTNTAPDRRWFAMRFNHGPQTRDGEEFGNLREAVTDPAVRQAIHHALDREELIERVRGGFGDPATSIVPNVFTNIWWEPSDDIRVDFDLDAANTLLDEAGYEWADGADFRTTPDGEPLELRIAVDAGNTERENTSLFIQEWLAEIGIDLERVITEDVEDLFLNGDVEMSFTGWGIQPNPVYNLNRQSCGQLPVEPGDGGTDTYYCNEDFDALIAESQQELDEDRSVELFHELQETLYTDNVMIFLWYPHVMEAYNNVKITDVTTQPEDEGMIMGQSGPWAYWSAQPTGETFGGVSTGVLIGTGVVVIVAAGVVVAVLVKRKKTAEDRE</sequence>
<reference evidence="9 10" key="1">
    <citation type="submission" date="2018-11" db="EMBL/GenBank/DDBJ databases">
        <title>Sequencing the genomes of 1000 actinobacteria strains.</title>
        <authorList>
            <person name="Klenk H.-P."/>
        </authorList>
    </citation>
    <scope>NUCLEOTIDE SEQUENCE [LARGE SCALE GENOMIC DNA]</scope>
    <source>
        <strain evidence="9 10">DSM 11294</strain>
    </source>
</reference>
<evidence type="ECO:0000256" key="2">
    <source>
        <dbReference type="ARBA" id="ARBA00005695"/>
    </source>
</evidence>
<dbReference type="EMBL" id="RKHK01000001">
    <property type="protein sequence ID" value="ROR73209.1"/>
    <property type="molecule type" value="Genomic_DNA"/>
</dbReference>
<comment type="subcellular location">
    <subcellularLocation>
        <location evidence="1">Cell envelope</location>
    </subcellularLocation>
</comment>
<dbReference type="GO" id="GO:1904680">
    <property type="term" value="F:peptide transmembrane transporter activity"/>
    <property type="evidence" value="ECO:0007669"/>
    <property type="project" value="TreeGrafter"/>
</dbReference>
<evidence type="ECO:0000259" key="8">
    <source>
        <dbReference type="Pfam" id="PF00496"/>
    </source>
</evidence>
<evidence type="ECO:0000256" key="1">
    <source>
        <dbReference type="ARBA" id="ARBA00004196"/>
    </source>
</evidence>
<dbReference type="OrthoDB" id="9764591at2"/>
<dbReference type="Gene3D" id="3.40.190.10">
    <property type="entry name" value="Periplasmic binding protein-like II"/>
    <property type="match status" value="1"/>
</dbReference>
<accession>A0A3N2BD80</accession>
<protein>
    <submittedName>
        <fullName evidence="9">Peptide/nickel transport system substrate-binding protein</fullName>
    </submittedName>
</protein>
<evidence type="ECO:0000256" key="5">
    <source>
        <dbReference type="SAM" id="MobiDB-lite"/>
    </source>
</evidence>
<evidence type="ECO:0000256" key="7">
    <source>
        <dbReference type="SAM" id="SignalP"/>
    </source>
</evidence>
<keyword evidence="10" id="KW-1185">Reference proteome</keyword>
<evidence type="ECO:0000256" key="4">
    <source>
        <dbReference type="ARBA" id="ARBA00022729"/>
    </source>
</evidence>
<comment type="caution">
    <text evidence="9">The sequence shown here is derived from an EMBL/GenBank/DDBJ whole genome shotgun (WGS) entry which is preliminary data.</text>
</comment>
<feature type="signal peptide" evidence="7">
    <location>
        <begin position="1"/>
        <end position="29"/>
    </location>
</feature>
<dbReference type="CDD" id="cd00995">
    <property type="entry name" value="PBP2_NikA_DppA_OppA_like"/>
    <property type="match status" value="1"/>
</dbReference>
<dbReference type="InterPro" id="IPR030678">
    <property type="entry name" value="Peptide/Ni-bd"/>
</dbReference>
<feature type="transmembrane region" description="Helical" evidence="6">
    <location>
        <begin position="585"/>
        <end position="605"/>
    </location>
</feature>
<evidence type="ECO:0000313" key="9">
    <source>
        <dbReference type="EMBL" id="ROR73209.1"/>
    </source>
</evidence>
<feature type="region of interest" description="Disordered" evidence="5">
    <location>
        <begin position="31"/>
        <end position="57"/>
    </location>
</feature>
<dbReference type="GO" id="GO:0043190">
    <property type="term" value="C:ATP-binding cassette (ABC) transporter complex"/>
    <property type="evidence" value="ECO:0007669"/>
    <property type="project" value="InterPro"/>
</dbReference>
<dbReference type="PIRSF" id="PIRSF002741">
    <property type="entry name" value="MppA"/>
    <property type="match status" value="1"/>
</dbReference>
<dbReference type="InterPro" id="IPR000914">
    <property type="entry name" value="SBP_5_dom"/>
</dbReference>
<feature type="compositionally biased region" description="Acidic residues" evidence="5">
    <location>
        <begin position="31"/>
        <end position="52"/>
    </location>
</feature>
<dbReference type="Gene3D" id="3.10.105.10">
    <property type="entry name" value="Dipeptide-binding Protein, Domain 3"/>
    <property type="match status" value="1"/>
</dbReference>
<dbReference type="Proteomes" id="UP000280668">
    <property type="component" value="Unassembled WGS sequence"/>
</dbReference>
<dbReference type="PANTHER" id="PTHR30290:SF10">
    <property type="entry name" value="PERIPLASMIC OLIGOPEPTIDE-BINDING PROTEIN-RELATED"/>
    <property type="match status" value="1"/>
</dbReference>
<feature type="domain" description="Solute-binding protein family 5" evidence="8">
    <location>
        <begin position="97"/>
        <end position="470"/>
    </location>
</feature>
<dbReference type="PANTHER" id="PTHR30290">
    <property type="entry name" value="PERIPLASMIC BINDING COMPONENT OF ABC TRANSPORTER"/>
    <property type="match status" value="1"/>
</dbReference>
<dbReference type="GO" id="GO:0030313">
    <property type="term" value="C:cell envelope"/>
    <property type="evidence" value="ECO:0007669"/>
    <property type="project" value="UniProtKB-SubCell"/>
</dbReference>
<feature type="chain" id="PRO_5039297065" evidence="7">
    <location>
        <begin position="30"/>
        <end position="615"/>
    </location>
</feature>
<evidence type="ECO:0000313" key="10">
    <source>
        <dbReference type="Proteomes" id="UP000280668"/>
    </source>
</evidence>
<evidence type="ECO:0000256" key="6">
    <source>
        <dbReference type="SAM" id="Phobius"/>
    </source>
</evidence>
<keyword evidence="6" id="KW-0472">Membrane</keyword>
<comment type="similarity">
    <text evidence="2">Belongs to the bacterial solute-binding protein 5 family.</text>
</comment>
<name>A0A3N2BD80_9MICO</name>
<keyword evidence="3" id="KW-0813">Transport</keyword>
<gene>
    <name evidence="9" type="ORF">EDD31_1581</name>
</gene>
<keyword evidence="4 7" id="KW-0732">Signal</keyword>
<keyword evidence="6" id="KW-0812">Transmembrane</keyword>
<evidence type="ECO:0000256" key="3">
    <source>
        <dbReference type="ARBA" id="ARBA00022448"/>
    </source>
</evidence>
<dbReference type="RefSeq" id="WP_123303658.1">
    <property type="nucleotide sequence ID" value="NZ_RKHK01000001.1"/>
</dbReference>
<dbReference type="SUPFAM" id="SSF53850">
    <property type="entry name" value="Periplasmic binding protein-like II"/>
    <property type="match status" value="1"/>
</dbReference>
<dbReference type="InterPro" id="IPR039424">
    <property type="entry name" value="SBP_5"/>
</dbReference>
<dbReference type="GO" id="GO:0042597">
    <property type="term" value="C:periplasmic space"/>
    <property type="evidence" value="ECO:0007669"/>
    <property type="project" value="UniProtKB-ARBA"/>
</dbReference>
<proteinExistence type="inferred from homology"/>